<evidence type="ECO:0000313" key="4">
    <source>
        <dbReference type="Proteomes" id="UP001339911"/>
    </source>
</evidence>
<dbReference type="SUPFAM" id="SSF51182">
    <property type="entry name" value="RmlC-like cupins"/>
    <property type="match status" value="1"/>
</dbReference>
<proteinExistence type="predicted"/>
<name>A0ABU7SGU4_9ACTN</name>
<sequence>MLIIEGAGRWTAPTGAANDWVEHLRVPDLSVGTYCIPAGGLDDQSPHTEDEIYVVTAGRARIVTPDGAAEVGPGSVIFVPAGEEHRFDEVTEDLALLVVFGPAYGSRAPGRRAE</sequence>
<dbReference type="EMBL" id="JAZGQL010000014">
    <property type="protein sequence ID" value="MEE6309174.1"/>
    <property type="molecule type" value="Genomic_DNA"/>
</dbReference>
<dbReference type="InterPro" id="IPR013096">
    <property type="entry name" value="Cupin_2"/>
</dbReference>
<dbReference type="Proteomes" id="UP001339911">
    <property type="component" value="Unassembled WGS sequence"/>
</dbReference>
<dbReference type="Gene3D" id="2.60.120.10">
    <property type="entry name" value="Jelly Rolls"/>
    <property type="match status" value="1"/>
</dbReference>
<dbReference type="EMBL" id="JAZGQL010000015">
    <property type="protein sequence ID" value="MEE6309180.1"/>
    <property type="molecule type" value="Genomic_DNA"/>
</dbReference>
<dbReference type="Pfam" id="PF07883">
    <property type="entry name" value="Cupin_2"/>
    <property type="match status" value="1"/>
</dbReference>
<reference evidence="2 4" key="1">
    <citation type="submission" date="2024-01" db="EMBL/GenBank/DDBJ databases">
        <title>Genome insights into Plantactinospora veratri sp. nov.</title>
        <authorList>
            <person name="Wang L."/>
        </authorList>
    </citation>
    <scope>NUCLEOTIDE SEQUENCE [LARGE SCALE GENOMIC DNA]</scope>
    <source>
        <strain evidence="2 4">NEAU-FHS4</strain>
    </source>
</reference>
<keyword evidence="4" id="KW-1185">Reference proteome</keyword>
<feature type="domain" description="Cupin type-2" evidence="1">
    <location>
        <begin position="34"/>
        <end position="100"/>
    </location>
</feature>
<evidence type="ECO:0000313" key="3">
    <source>
        <dbReference type="EMBL" id="MEE6309180.1"/>
    </source>
</evidence>
<gene>
    <name evidence="2" type="ORF">V1634_20255</name>
    <name evidence="3" type="ORF">V1634_20285</name>
</gene>
<dbReference type="InterPro" id="IPR014710">
    <property type="entry name" value="RmlC-like_jellyroll"/>
</dbReference>
<evidence type="ECO:0000259" key="1">
    <source>
        <dbReference type="Pfam" id="PF07883"/>
    </source>
</evidence>
<organism evidence="2 4">
    <name type="scientific">Plantactinospora veratri</name>
    <dbReference type="NCBI Taxonomy" id="1436122"/>
    <lineage>
        <taxon>Bacteria</taxon>
        <taxon>Bacillati</taxon>
        <taxon>Actinomycetota</taxon>
        <taxon>Actinomycetes</taxon>
        <taxon>Micromonosporales</taxon>
        <taxon>Micromonosporaceae</taxon>
        <taxon>Plantactinospora</taxon>
    </lineage>
</organism>
<accession>A0ABU7SGU4</accession>
<protein>
    <submittedName>
        <fullName evidence="2">Cupin domain-containing protein</fullName>
    </submittedName>
</protein>
<evidence type="ECO:0000313" key="2">
    <source>
        <dbReference type="EMBL" id="MEE6309174.1"/>
    </source>
</evidence>
<comment type="caution">
    <text evidence="2">The sequence shown here is derived from an EMBL/GenBank/DDBJ whole genome shotgun (WGS) entry which is preliminary data.</text>
</comment>
<dbReference type="InterPro" id="IPR011051">
    <property type="entry name" value="RmlC_Cupin_sf"/>
</dbReference>
<dbReference type="RefSeq" id="WP_331209451.1">
    <property type="nucleotide sequence ID" value="NZ_JAZGQL010000014.1"/>
</dbReference>